<gene>
    <name evidence="1" type="ORF">PVAP13_9KG294413</name>
</gene>
<comment type="caution">
    <text evidence="1">The sequence shown here is derived from an EMBL/GenBank/DDBJ whole genome shotgun (WGS) entry which is preliminary data.</text>
</comment>
<reference evidence="1" key="1">
    <citation type="submission" date="2020-05" db="EMBL/GenBank/DDBJ databases">
        <title>WGS assembly of Panicum virgatum.</title>
        <authorList>
            <person name="Lovell J.T."/>
            <person name="Jenkins J."/>
            <person name="Shu S."/>
            <person name="Juenger T.E."/>
            <person name="Schmutz J."/>
        </authorList>
    </citation>
    <scope>NUCLEOTIDE SEQUENCE</scope>
    <source>
        <strain evidence="1">AP13</strain>
    </source>
</reference>
<dbReference type="EMBL" id="CM029053">
    <property type="protein sequence ID" value="KAG2549076.1"/>
    <property type="molecule type" value="Genomic_DNA"/>
</dbReference>
<dbReference type="AlphaFoldDB" id="A0A8T0NPF5"/>
<accession>A0A8T0NPF5</accession>
<evidence type="ECO:0000313" key="1">
    <source>
        <dbReference type="EMBL" id="KAG2549076.1"/>
    </source>
</evidence>
<sequence length="81" mass="9410">MAQIRELYSLAPSYNYTTATSTQKPMCDLMLYCTKDQVNLRHSRISINIPSEQYPRNTATRLHWTNASCHNLTNTIHSYTQ</sequence>
<keyword evidence="2" id="KW-1185">Reference proteome</keyword>
<evidence type="ECO:0000313" key="2">
    <source>
        <dbReference type="Proteomes" id="UP000823388"/>
    </source>
</evidence>
<organism evidence="1 2">
    <name type="scientific">Panicum virgatum</name>
    <name type="common">Blackwell switchgrass</name>
    <dbReference type="NCBI Taxonomy" id="38727"/>
    <lineage>
        <taxon>Eukaryota</taxon>
        <taxon>Viridiplantae</taxon>
        <taxon>Streptophyta</taxon>
        <taxon>Embryophyta</taxon>
        <taxon>Tracheophyta</taxon>
        <taxon>Spermatophyta</taxon>
        <taxon>Magnoliopsida</taxon>
        <taxon>Liliopsida</taxon>
        <taxon>Poales</taxon>
        <taxon>Poaceae</taxon>
        <taxon>PACMAD clade</taxon>
        <taxon>Panicoideae</taxon>
        <taxon>Panicodae</taxon>
        <taxon>Paniceae</taxon>
        <taxon>Panicinae</taxon>
        <taxon>Panicum</taxon>
        <taxon>Panicum sect. Hiantes</taxon>
    </lineage>
</organism>
<protein>
    <submittedName>
        <fullName evidence="1">Uncharacterized protein</fullName>
    </submittedName>
</protein>
<proteinExistence type="predicted"/>
<dbReference type="Proteomes" id="UP000823388">
    <property type="component" value="Chromosome 9K"/>
</dbReference>
<name>A0A8T0NPF5_PANVG</name>